<dbReference type="AlphaFoldDB" id="A0A1R2CT63"/>
<keyword evidence="3" id="KW-1185">Reference proteome</keyword>
<protein>
    <recommendedName>
        <fullName evidence="1">Homologous recombination OB-fold protein OB-fold domain-containing protein</fullName>
    </recommendedName>
</protein>
<gene>
    <name evidence="2" type="ORF">SteCoe_5093</name>
</gene>
<dbReference type="InterPro" id="IPR058570">
    <property type="entry name" value="HROB_OB"/>
</dbReference>
<accession>A0A1R2CT63</accession>
<dbReference type="EMBL" id="MPUH01000066">
    <property type="protein sequence ID" value="OMJ92216.1"/>
    <property type="molecule type" value="Genomic_DNA"/>
</dbReference>
<comment type="caution">
    <text evidence="2">The sequence shown here is derived from an EMBL/GenBank/DDBJ whole genome shotgun (WGS) entry which is preliminary data.</text>
</comment>
<dbReference type="GO" id="GO:0000725">
    <property type="term" value="P:recombinational repair"/>
    <property type="evidence" value="ECO:0007669"/>
    <property type="project" value="InterPro"/>
</dbReference>
<name>A0A1R2CT63_9CILI</name>
<dbReference type="Proteomes" id="UP000187209">
    <property type="component" value="Unassembled WGS sequence"/>
</dbReference>
<organism evidence="2 3">
    <name type="scientific">Stentor coeruleus</name>
    <dbReference type="NCBI Taxonomy" id="5963"/>
    <lineage>
        <taxon>Eukaryota</taxon>
        <taxon>Sar</taxon>
        <taxon>Alveolata</taxon>
        <taxon>Ciliophora</taxon>
        <taxon>Postciliodesmatophora</taxon>
        <taxon>Heterotrichea</taxon>
        <taxon>Heterotrichida</taxon>
        <taxon>Stentoridae</taxon>
        <taxon>Stentor</taxon>
    </lineage>
</organism>
<sequence length="162" mass="18205">MTQYPNWSQMSMLPNSLLEDDEIVNVTWDDLRLRWNPERTPFISSIFWKAALNALNIPINEVHLGLSIGLLKPPFSDCNLSIIQENTKAHTLIVQVTSPIKDRAMKVSDMTGDAICSVHPKVISNYPLQEGSVLALKDITILPGKILNLTESNILKIFTYSD</sequence>
<evidence type="ECO:0000313" key="2">
    <source>
        <dbReference type="EMBL" id="OMJ92216.1"/>
    </source>
</evidence>
<feature type="domain" description="Homologous recombination OB-fold protein OB-fold" evidence="1">
    <location>
        <begin position="97"/>
        <end position="159"/>
    </location>
</feature>
<reference evidence="2 3" key="1">
    <citation type="submission" date="2016-11" db="EMBL/GenBank/DDBJ databases">
        <title>The macronuclear genome of Stentor coeruleus: a giant cell with tiny introns.</title>
        <authorList>
            <person name="Slabodnick M."/>
            <person name="Ruby J.G."/>
            <person name="Reiff S.B."/>
            <person name="Swart E.C."/>
            <person name="Gosai S."/>
            <person name="Prabakaran S."/>
            <person name="Witkowska E."/>
            <person name="Larue G.E."/>
            <person name="Fisher S."/>
            <person name="Freeman R.M."/>
            <person name="Gunawardena J."/>
            <person name="Chu W."/>
            <person name="Stover N.A."/>
            <person name="Gregory B.D."/>
            <person name="Nowacki M."/>
            <person name="Derisi J."/>
            <person name="Roy S.W."/>
            <person name="Marshall W.F."/>
            <person name="Sood P."/>
        </authorList>
    </citation>
    <scope>NUCLEOTIDE SEQUENCE [LARGE SCALE GENOMIC DNA]</scope>
    <source>
        <strain evidence="2">WM001</strain>
    </source>
</reference>
<dbReference type="Pfam" id="PF15072">
    <property type="entry name" value="HROB"/>
    <property type="match status" value="1"/>
</dbReference>
<evidence type="ECO:0000313" key="3">
    <source>
        <dbReference type="Proteomes" id="UP000187209"/>
    </source>
</evidence>
<evidence type="ECO:0000259" key="1">
    <source>
        <dbReference type="Pfam" id="PF15072"/>
    </source>
</evidence>
<proteinExistence type="predicted"/>